<dbReference type="STRING" id="1235591.CAK95_07915"/>
<dbReference type="RefSeq" id="WP_086087425.1">
    <property type="nucleotide sequence ID" value="NZ_CP021112.1"/>
</dbReference>
<organism evidence="3 4">
    <name type="scientific">Pseudorhodoplanes sinuspersici</name>
    <dbReference type="NCBI Taxonomy" id="1235591"/>
    <lineage>
        <taxon>Bacteria</taxon>
        <taxon>Pseudomonadati</taxon>
        <taxon>Pseudomonadota</taxon>
        <taxon>Alphaproteobacteria</taxon>
        <taxon>Hyphomicrobiales</taxon>
        <taxon>Pseudorhodoplanes</taxon>
    </lineage>
</organism>
<keyword evidence="2" id="KW-0378">Hydrolase</keyword>
<evidence type="ECO:0000256" key="1">
    <source>
        <dbReference type="ARBA" id="ARBA00006745"/>
    </source>
</evidence>
<name>A0A1W6ZQH2_9HYPH</name>
<dbReference type="EMBL" id="CP021112">
    <property type="protein sequence ID" value="ARP99014.1"/>
    <property type="molecule type" value="Genomic_DNA"/>
</dbReference>
<dbReference type="InterPro" id="IPR006680">
    <property type="entry name" value="Amidohydro-rel"/>
</dbReference>
<dbReference type="PANTHER" id="PTHR43794:SF11">
    <property type="entry name" value="AMIDOHYDROLASE-RELATED DOMAIN-CONTAINING PROTEIN"/>
    <property type="match status" value="1"/>
</dbReference>
<dbReference type="KEGG" id="psin:CAK95_07915"/>
<proteinExistence type="inferred from homology"/>
<accession>A0A1W6ZQH2</accession>
<dbReference type="SUPFAM" id="SSF51338">
    <property type="entry name" value="Composite domain of metallo-dependent hydrolases"/>
    <property type="match status" value="1"/>
</dbReference>
<comment type="similarity">
    <text evidence="1">Belongs to the metallo-dependent hydrolases superfamily. ATZ/TRZ family.</text>
</comment>
<gene>
    <name evidence="3" type="ORF">CAK95_07915</name>
</gene>
<dbReference type="OrthoDB" id="9796020at2"/>
<evidence type="ECO:0000313" key="4">
    <source>
        <dbReference type="Proteomes" id="UP000194137"/>
    </source>
</evidence>
<keyword evidence="4" id="KW-1185">Reference proteome</keyword>
<dbReference type="SUPFAM" id="SSF51556">
    <property type="entry name" value="Metallo-dependent hydrolases"/>
    <property type="match status" value="1"/>
</dbReference>
<dbReference type="InterPro" id="IPR032466">
    <property type="entry name" value="Metal_Hydrolase"/>
</dbReference>
<dbReference type="GO" id="GO:0016810">
    <property type="term" value="F:hydrolase activity, acting on carbon-nitrogen (but not peptide) bonds"/>
    <property type="evidence" value="ECO:0007669"/>
    <property type="project" value="InterPro"/>
</dbReference>
<evidence type="ECO:0000256" key="2">
    <source>
        <dbReference type="ARBA" id="ARBA00022801"/>
    </source>
</evidence>
<dbReference type="Proteomes" id="UP000194137">
    <property type="component" value="Chromosome"/>
</dbReference>
<reference evidence="3 4" key="1">
    <citation type="submission" date="2017-05" db="EMBL/GenBank/DDBJ databases">
        <title>Full genome sequence of Pseudorhodoplanes sinuspersici.</title>
        <authorList>
            <person name="Dastgheib S.M.M."/>
            <person name="Shavandi M."/>
            <person name="Tirandaz H."/>
        </authorList>
    </citation>
    <scope>NUCLEOTIDE SEQUENCE [LARGE SCALE GENOMIC DNA]</scope>
    <source>
        <strain evidence="3 4">RIPI110</strain>
    </source>
</reference>
<dbReference type="InterPro" id="IPR050287">
    <property type="entry name" value="MTA/SAH_deaminase"/>
</dbReference>
<protein>
    <submittedName>
        <fullName evidence="3">Uncharacterized protein</fullName>
    </submittedName>
</protein>
<dbReference type="PANTHER" id="PTHR43794">
    <property type="entry name" value="AMINOHYDROLASE SSNA-RELATED"/>
    <property type="match status" value="1"/>
</dbReference>
<dbReference type="InterPro" id="IPR011059">
    <property type="entry name" value="Metal-dep_hydrolase_composite"/>
</dbReference>
<sequence length="478" mass="51269">MRKISCAYVLADAHTPPAAAQEITLEHDGILAVAPSTGTPDDILALPPLVNAHDHGRAVRVSSIGGAGKPLETWLNYLALFPSIDPYLGALVSLSHSALGGVGTVMMHYTRAQGFTDLPSEVTAVARAARDVGIWVGFAVSMKDRNPLVYGPSEPVLAALPADTRAEIENRFIRAPLKPAEYIALADAVHDAAGSDAFEVQYGPNGVQWCSNELLEAVADASQRTGRRIHMHLLETRYQRGWLDQNYPDGVVRFLDAIGFLSPRLTLAHCVWARPDELELLAARGVTIAVNHSSNLHLRSGVAPVGQMVKAGVPVALGVDAIALDEDDDALREMRVASLLQAGTGFDVKVTWQQILQMAFGNGHLSVMNKARNAALVPGAPADILLLDWSRIDSEKLRSDIDPLGLLFGRATARDIDELIIGGRTVVKHGSVTNVDYPAARKEVLNMMRTGLTNDKLAAAMPALEQAIAGHYHDAPCC</sequence>
<dbReference type="AlphaFoldDB" id="A0A1W6ZQH2"/>
<evidence type="ECO:0000313" key="3">
    <source>
        <dbReference type="EMBL" id="ARP99014.1"/>
    </source>
</evidence>
<dbReference type="Gene3D" id="3.20.20.140">
    <property type="entry name" value="Metal-dependent hydrolases"/>
    <property type="match status" value="1"/>
</dbReference>
<dbReference type="Pfam" id="PF01979">
    <property type="entry name" value="Amidohydro_1"/>
    <property type="match status" value="1"/>
</dbReference>